<dbReference type="CTD" id="9942063"/>
<dbReference type="GeneID" id="9942063"/>
<gene>
    <name evidence="1" type="ORF">LOAG_04657</name>
</gene>
<sequence length="136" mass="15460">MGPPVHFLRFTDYRPAVNKQQQRQSIRSASTHSLGGIYREYGPCIASSIALNHVLVYMPSPPPSSTYIHTHTHTHTSISVSTRHHSPFAETYMSKGRDMKEGTESNKLCVAMSLKCTNRRRGSTLHLALYWDHHDR</sequence>
<organism evidence="1">
    <name type="scientific">Loa loa</name>
    <name type="common">Eye worm</name>
    <name type="synonym">Filaria loa</name>
    <dbReference type="NCBI Taxonomy" id="7209"/>
    <lineage>
        <taxon>Eukaryota</taxon>
        <taxon>Metazoa</taxon>
        <taxon>Ecdysozoa</taxon>
        <taxon>Nematoda</taxon>
        <taxon>Chromadorea</taxon>
        <taxon>Rhabditida</taxon>
        <taxon>Spirurina</taxon>
        <taxon>Spiruromorpha</taxon>
        <taxon>Filarioidea</taxon>
        <taxon>Onchocercidae</taxon>
        <taxon>Loa</taxon>
    </lineage>
</organism>
<dbReference type="RefSeq" id="XP_003140242.1">
    <property type="nucleotide sequence ID" value="XM_003140194.1"/>
</dbReference>
<proteinExistence type="predicted"/>
<reference evidence="1" key="1">
    <citation type="submission" date="2012-04" db="EMBL/GenBank/DDBJ databases">
        <title>The Genome Sequence of Loa loa.</title>
        <authorList>
            <consortium name="The Broad Institute Genome Sequencing Platform"/>
            <consortium name="Broad Institute Genome Sequencing Center for Infectious Disease"/>
            <person name="Nutman T.B."/>
            <person name="Fink D.L."/>
            <person name="Russ C."/>
            <person name="Young S."/>
            <person name="Zeng Q."/>
            <person name="Gargeya S."/>
            <person name="Alvarado L."/>
            <person name="Berlin A."/>
            <person name="Chapman S.B."/>
            <person name="Chen Z."/>
            <person name="Freedman E."/>
            <person name="Gellesch M."/>
            <person name="Goldberg J."/>
            <person name="Griggs A."/>
            <person name="Gujja S."/>
            <person name="Heilman E.R."/>
            <person name="Heiman D."/>
            <person name="Howarth C."/>
            <person name="Mehta T."/>
            <person name="Neiman D."/>
            <person name="Pearson M."/>
            <person name="Roberts A."/>
            <person name="Saif S."/>
            <person name="Shea T."/>
            <person name="Shenoy N."/>
            <person name="Sisk P."/>
            <person name="Stolte C."/>
            <person name="Sykes S."/>
            <person name="White J."/>
            <person name="Yandava C."/>
            <person name="Haas B."/>
            <person name="Henn M.R."/>
            <person name="Nusbaum C."/>
            <person name="Birren B."/>
        </authorList>
    </citation>
    <scope>NUCLEOTIDE SEQUENCE [LARGE SCALE GENOMIC DNA]</scope>
</reference>
<protein>
    <submittedName>
        <fullName evidence="1">Uncharacterized protein</fullName>
    </submittedName>
</protein>
<dbReference type="InParanoid" id="A0A1S0U3I5"/>
<dbReference type="EMBL" id="JH712127">
    <property type="protein sequence ID" value="EFO23826.1"/>
    <property type="molecule type" value="Genomic_DNA"/>
</dbReference>
<evidence type="ECO:0000313" key="1">
    <source>
        <dbReference type="EMBL" id="EFO23826.1"/>
    </source>
</evidence>
<name>A0A1S0U3I5_LOALO</name>
<accession>A0A1S0U3I5</accession>
<dbReference type="KEGG" id="loa:LOAG_04657"/>
<dbReference type="AlphaFoldDB" id="A0A1S0U3I5"/>